<keyword evidence="2" id="KW-0812">Transmembrane</keyword>
<keyword evidence="2" id="KW-0472">Membrane</keyword>
<dbReference type="RefSeq" id="WP_015641517.1">
    <property type="nucleotide sequence ID" value="NC_021219.1"/>
</dbReference>
<dbReference type="Proteomes" id="UP000013893">
    <property type="component" value="Chromosome"/>
</dbReference>
<dbReference type="HOGENOM" id="CLU_1406485_0_0_0"/>
<gene>
    <name evidence="3" type="ORF">L336_0359</name>
</gene>
<evidence type="ECO:0000256" key="2">
    <source>
        <dbReference type="SAM" id="Phobius"/>
    </source>
</evidence>
<reference evidence="3 4" key="1">
    <citation type="journal article" date="2013" name="Nat. Biotechnol.">
        <title>Genome sequences of rare, uncultured bacteria obtained by differential coverage binning of multiple metagenomes.</title>
        <authorList>
            <person name="Albertsen M."/>
            <person name="Hugenholtz P."/>
            <person name="Skarshewski A."/>
            <person name="Nielsen K.L."/>
            <person name="Tyson G.W."/>
            <person name="Nielsen P.H."/>
        </authorList>
    </citation>
    <scope>NUCLEOTIDE SEQUENCE [LARGE SCALE GENOMIC DNA]</scope>
    <source>
        <strain evidence="3">TM71</strain>
    </source>
</reference>
<evidence type="ECO:0000256" key="1">
    <source>
        <dbReference type="SAM" id="MobiDB-lite"/>
    </source>
</evidence>
<sequence length="193" mass="21771">MDDSAVKSTRPTAKKKQAASKDVLPQVNTTKGEQPQKGYSRRKLIISIVAGSLVLLLAIAGGVSYALLNSRPSKAEYQKALDIAKDINTIATDELVYSDNQSKVDKAIQKLEDKTTELEKLTVWKDRDAKLAFDFYKNKERHFVPALKDYNKRLKEAGSDNSYTVESKDVARYFYATRLSDLIDLLELRVDTY</sequence>
<feature type="transmembrane region" description="Helical" evidence="2">
    <location>
        <begin position="44"/>
        <end position="68"/>
    </location>
</feature>
<feature type="compositionally biased region" description="Polar residues" evidence="1">
    <location>
        <begin position="1"/>
        <end position="11"/>
    </location>
</feature>
<accession>R4PWD8</accession>
<organism evidence="3 4">
    <name type="scientific">Candidatus Saccharimonas aalborgensis</name>
    <dbReference type="NCBI Taxonomy" id="1332188"/>
    <lineage>
        <taxon>Bacteria</taxon>
        <taxon>Candidatus Saccharimonadota</taxon>
        <taxon>Candidatus Saccharimonadia</taxon>
        <taxon>Candidatus Saccharimonadales</taxon>
        <taxon>Candidatus Saccharimonadaceae</taxon>
        <taxon>Candidatus Saccharimonas</taxon>
    </lineage>
</organism>
<keyword evidence="4" id="KW-1185">Reference proteome</keyword>
<dbReference type="STRING" id="1332188.L336_0359"/>
<feature type="region of interest" description="Disordered" evidence="1">
    <location>
        <begin position="1"/>
        <end position="35"/>
    </location>
</feature>
<dbReference type="KEGG" id="saal:L336_0359"/>
<name>R4PWD8_9BACT</name>
<keyword evidence="2" id="KW-1133">Transmembrane helix</keyword>
<proteinExistence type="predicted"/>
<dbReference type="AlphaFoldDB" id="R4PWD8"/>
<protein>
    <submittedName>
        <fullName evidence="3">Uncharacterized protein</fullName>
    </submittedName>
</protein>
<evidence type="ECO:0000313" key="4">
    <source>
        <dbReference type="Proteomes" id="UP000013893"/>
    </source>
</evidence>
<dbReference type="EMBL" id="CP005957">
    <property type="protein sequence ID" value="AGL62067.1"/>
    <property type="molecule type" value="Genomic_DNA"/>
</dbReference>
<evidence type="ECO:0000313" key="3">
    <source>
        <dbReference type="EMBL" id="AGL62067.1"/>
    </source>
</evidence>